<dbReference type="InterPro" id="IPR027124">
    <property type="entry name" value="Swc5/CFDP1/2"/>
</dbReference>
<accession>A0A3P8I389</accession>
<reference evidence="3" key="2">
    <citation type="submission" date="2019-09" db="UniProtKB">
        <authorList>
            <consortium name="WormBaseParasite"/>
        </authorList>
    </citation>
    <scope>IDENTIFICATION</scope>
</reference>
<dbReference type="AlphaFoldDB" id="A0A183GSG1"/>
<evidence type="ECO:0000313" key="2">
    <source>
        <dbReference type="Proteomes" id="UP000050761"/>
    </source>
</evidence>
<keyword evidence="2" id="KW-1185">Reference proteome</keyword>
<reference evidence="1 2" key="1">
    <citation type="submission" date="2018-11" db="EMBL/GenBank/DDBJ databases">
        <authorList>
            <consortium name="Pathogen Informatics"/>
        </authorList>
    </citation>
    <scope>NUCLEOTIDE SEQUENCE [LARGE SCALE GENOMIC DNA]</scope>
</reference>
<dbReference type="EMBL" id="UZAH01038254">
    <property type="protein sequence ID" value="VDP52593.1"/>
    <property type="molecule type" value="Genomic_DNA"/>
</dbReference>
<evidence type="ECO:0000313" key="1">
    <source>
        <dbReference type="EMBL" id="VDP52593.1"/>
    </source>
</evidence>
<dbReference type="OrthoDB" id="5863617at2759"/>
<protein>
    <submittedName>
        <fullName evidence="3">CN hydrolase domain-containing protein</fullName>
    </submittedName>
</protein>
<dbReference type="Proteomes" id="UP000050761">
    <property type="component" value="Unassembled WGS sequence"/>
</dbReference>
<organism evidence="2 3">
    <name type="scientific">Heligmosomoides polygyrus</name>
    <name type="common">Parasitic roundworm</name>
    <dbReference type="NCBI Taxonomy" id="6339"/>
    <lineage>
        <taxon>Eukaryota</taxon>
        <taxon>Metazoa</taxon>
        <taxon>Ecdysozoa</taxon>
        <taxon>Nematoda</taxon>
        <taxon>Chromadorea</taxon>
        <taxon>Rhabditida</taxon>
        <taxon>Rhabditina</taxon>
        <taxon>Rhabditomorpha</taxon>
        <taxon>Strongyloidea</taxon>
        <taxon>Heligmosomidae</taxon>
        <taxon>Heligmosomoides</taxon>
    </lineage>
</organism>
<dbReference type="PANTHER" id="PTHR23227">
    <property type="entry name" value="BUCENTAUR RELATED"/>
    <property type="match status" value="1"/>
</dbReference>
<gene>
    <name evidence="1" type="ORF">HPBE_LOCUS25630</name>
</gene>
<proteinExistence type="predicted"/>
<dbReference type="PANTHER" id="PTHR23227:SF67">
    <property type="entry name" value="CRANIOFACIAL DEVELOPMENT PROTEIN 2-LIKE"/>
    <property type="match status" value="1"/>
</dbReference>
<accession>A0A183GSG1</accession>
<name>A0A183GSG1_HELPZ</name>
<sequence>MTDLSESLMISLTIARPKLPVDVVEMSACNNYRLICEILGFLIQTPFVGRLVDAIRSVLEDDYLPIAGDINGHVWSGRIGVERVHGGKGVGLVNSDGEIILDLAIAHDLFVYIDLFAKRESQKVTYASGRRRTELNHNLMRRPALKSVRDGQKM</sequence>
<dbReference type="WBParaSite" id="HPBE_0002563101-mRNA-1">
    <property type="protein sequence ID" value="HPBE_0002563101-mRNA-1"/>
    <property type="gene ID" value="HPBE_0002563101"/>
</dbReference>
<evidence type="ECO:0000313" key="3">
    <source>
        <dbReference type="WBParaSite" id="HPBE_0002563101-mRNA-1"/>
    </source>
</evidence>